<comment type="similarity">
    <text evidence="1">Belongs to the ABC transporter superfamily.</text>
</comment>
<evidence type="ECO:0000256" key="1">
    <source>
        <dbReference type="ARBA" id="ARBA00005417"/>
    </source>
</evidence>
<name>A0A1M4XVL4_9THEO</name>
<dbReference type="FunFam" id="3.40.50.300:FF:000016">
    <property type="entry name" value="Oligopeptide ABC transporter ATP-binding component"/>
    <property type="match status" value="1"/>
</dbReference>
<dbReference type="InterPro" id="IPR013563">
    <property type="entry name" value="Oligopep_ABC_C"/>
</dbReference>
<keyword evidence="2" id="KW-0813">Transport</keyword>
<dbReference type="InterPro" id="IPR003439">
    <property type="entry name" value="ABC_transporter-like_ATP-bd"/>
</dbReference>
<gene>
    <name evidence="6" type="ORF">SAMN02746089_01085</name>
</gene>
<dbReference type="PANTHER" id="PTHR43776:SF7">
    <property type="entry name" value="D,D-DIPEPTIDE TRANSPORT ATP-BINDING PROTEIN DDPF-RELATED"/>
    <property type="match status" value="1"/>
</dbReference>
<dbReference type="GO" id="GO:0016887">
    <property type="term" value="F:ATP hydrolysis activity"/>
    <property type="evidence" value="ECO:0007669"/>
    <property type="project" value="InterPro"/>
</dbReference>
<dbReference type="PROSITE" id="PS00211">
    <property type="entry name" value="ABC_TRANSPORTER_1"/>
    <property type="match status" value="1"/>
</dbReference>
<dbReference type="AlphaFoldDB" id="A0A1M4XVL4"/>
<evidence type="ECO:0000313" key="6">
    <source>
        <dbReference type="EMBL" id="SHE97519.1"/>
    </source>
</evidence>
<dbReference type="CDD" id="cd03257">
    <property type="entry name" value="ABC_NikE_OppD_transporters"/>
    <property type="match status" value="1"/>
</dbReference>
<evidence type="ECO:0000256" key="4">
    <source>
        <dbReference type="ARBA" id="ARBA00022840"/>
    </source>
</evidence>
<dbReference type="InterPro" id="IPR003593">
    <property type="entry name" value="AAA+_ATPase"/>
</dbReference>
<dbReference type="EMBL" id="FQVH01000009">
    <property type="protein sequence ID" value="SHE97519.1"/>
    <property type="molecule type" value="Genomic_DNA"/>
</dbReference>
<evidence type="ECO:0000259" key="5">
    <source>
        <dbReference type="PROSITE" id="PS50893"/>
    </source>
</evidence>
<evidence type="ECO:0000256" key="2">
    <source>
        <dbReference type="ARBA" id="ARBA00022448"/>
    </source>
</evidence>
<dbReference type="GO" id="GO:0005524">
    <property type="term" value="F:ATP binding"/>
    <property type="evidence" value="ECO:0007669"/>
    <property type="project" value="UniProtKB-KW"/>
</dbReference>
<dbReference type="PROSITE" id="PS50893">
    <property type="entry name" value="ABC_TRANSPORTER_2"/>
    <property type="match status" value="1"/>
</dbReference>
<dbReference type="InterPro" id="IPR017871">
    <property type="entry name" value="ABC_transporter-like_CS"/>
</dbReference>
<reference evidence="6 7" key="1">
    <citation type="submission" date="2016-11" db="EMBL/GenBank/DDBJ databases">
        <authorList>
            <person name="Jaros S."/>
            <person name="Januszkiewicz K."/>
            <person name="Wedrychowicz H."/>
        </authorList>
    </citation>
    <scope>NUCLEOTIDE SEQUENCE [LARGE SCALE GENOMIC DNA]</scope>
    <source>
        <strain evidence="6 7">DSM 17918</strain>
    </source>
</reference>
<dbReference type="Gene3D" id="3.40.50.300">
    <property type="entry name" value="P-loop containing nucleotide triphosphate hydrolases"/>
    <property type="match status" value="1"/>
</dbReference>
<dbReference type="SMART" id="SM00382">
    <property type="entry name" value="AAA"/>
    <property type="match status" value="1"/>
</dbReference>
<keyword evidence="7" id="KW-1185">Reference proteome</keyword>
<dbReference type="Pfam" id="PF00005">
    <property type="entry name" value="ABC_tran"/>
    <property type="match status" value="1"/>
</dbReference>
<dbReference type="Proteomes" id="UP000184088">
    <property type="component" value="Unassembled WGS sequence"/>
</dbReference>
<dbReference type="InterPro" id="IPR027417">
    <property type="entry name" value="P-loop_NTPase"/>
</dbReference>
<dbReference type="GO" id="GO:0015833">
    <property type="term" value="P:peptide transport"/>
    <property type="evidence" value="ECO:0007669"/>
    <property type="project" value="InterPro"/>
</dbReference>
<accession>A0A1M4XVL4</accession>
<keyword evidence="3" id="KW-0547">Nucleotide-binding</keyword>
<dbReference type="Pfam" id="PF08352">
    <property type="entry name" value="oligo_HPY"/>
    <property type="match status" value="1"/>
</dbReference>
<dbReference type="NCBIfam" id="TIGR01727">
    <property type="entry name" value="oligo_HPY"/>
    <property type="match status" value="1"/>
</dbReference>
<sequence>MSTLLELHDVSMVFTSKKSLFSKGRNIGAVVDVNLQLNPGEILAVVGESGCGKTTLGKIITGLYRPTSGEIKFEGKNIWKMDGRSFKEYRRSVQMVHQDSFAALNPARTIFQSLKDVLIRHKLAKNSKEARNQLYELLKLVELTPPEQFLDKYPHQLSGGQRQRLLLARAISVKPKLIVADEPVSMVDVSLRISLLNLMTNMNKQLGIAFVYITHDLATARYIASNGRIAVMYLGKIVETGKLNEVLRNPSHPYLQALLSAVPIPDPDLARTIKALPLKSLDMPDPANPPTGCRFNPRCPYAESICMNKEPQLREINGSMVACHLVEKVPKWEMMQESAYVK</sequence>
<feature type="domain" description="ABC transporter" evidence="5">
    <location>
        <begin position="5"/>
        <end position="259"/>
    </location>
</feature>
<dbReference type="STRING" id="1121256.SAMN02746089_01085"/>
<dbReference type="RefSeq" id="WP_073342454.1">
    <property type="nucleotide sequence ID" value="NZ_FQVH01000009.1"/>
</dbReference>
<organism evidence="6 7">
    <name type="scientific">Caldanaerobius fijiensis DSM 17918</name>
    <dbReference type="NCBI Taxonomy" id="1121256"/>
    <lineage>
        <taxon>Bacteria</taxon>
        <taxon>Bacillati</taxon>
        <taxon>Bacillota</taxon>
        <taxon>Clostridia</taxon>
        <taxon>Thermoanaerobacterales</taxon>
        <taxon>Thermoanaerobacteraceae</taxon>
        <taxon>Caldanaerobius</taxon>
    </lineage>
</organism>
<proteinExistence type="inferred from homology"/>
<dbReference type="GO" id="GO:0055085">
    <property type="term" value="P:transmembrane transport"/>
    <property type="evidence" value="ECO:0007669"/>
    <property type="project" value="UniProtKB-ARBA"/>
</dbReference>
<evidence type="ECO:0000256" key="3">
    <source>
        <dbReference type="ARBA" id="ARBA00022741"/>
    </source>
</evidence>
<dbReference type="InterPro" id="IPR050319">
    <property type="entry name" value="ABC_transp_ATP-bind"/>
</dbReference>
<dbReference type="PANTHER" id="PTHR43776">
    <property type="entry name" value="TRANSPORT ATP-BINDING PROTEIN"/>
    <property type="match status" value="1"/>
</dbReference>
<keyword evidence="4 6" id="KW-0067">ATP-binding</keyword>
<dbReference type="SUPFAM" id="SSF52540">
    <property type="entry name" value="P-loop containing nucleoside triphosphate hydrolases"/>
    <property type="match status" value="1"/>
</dbReference>
<evidence type="ECO:0000313" key="7">
    <source>
        <dbReference type="Proteomes" id="UP000184088"/>
    </source>
</evidence>
<protein>
    <submittedName>
        <fullName evidence="6">Peptide/nickel transport system ATP-binding protein</fullName>
    </submittedName>
</protein>
<dbReference type="OrthoDB" id="47989at2"/>